<gene>
    <name evidence="1" type="ORF">M595_1617</name>
</gene>
<accession>U7QMK3</accession>
<proteinExistence type="predicted"/>
<name>U7QMK3_9CYAN</name>
<dbReference type="EMBL" id="AUZM01000011">
    <property type="protein sequence ID" value="ERT08340.1"/>
    <property type="molecule type" value="Genomic_DNA"/>
</dbReference>
<evidence type="ECO:0000313" key="1">
    <source>
        <dbReference type="EMBL" id="ERT08340.1"/>
    </source>
</evidence>
<protein>
    <submittedName>
        <fullName evidence="1">Uncharacterized protein</fullName>
    </submittedName>
</protein>
<sequence length="54" mass="6843">MIESRYWREKLRDELKWLRKKQTYKRWSEKQMVLYERQLMLVAFGVKLLIVIVI</sequence>
<dbReference type="AlphaFoldDB" id="U7QMK3"/>
<dbReference type="Proteomes" id="UP000017127">
    <property type="component" value="Unassembled WGS sequence"/>
</dbReference>
<keyword evidence="2" id="KW-1185">Reference proteome</keyword>
<evidence type="ECO:0000313" key="2">
    <source>
        <dbReference type="Proteomes" id="UP000017127"/>
    </source>
</evidence>
<organism evidence="1 2">
    <name type="scientific">Lyngbya aestuarii BL J</name>
    <dbReference type="NCBI Taxonomy" id="1348334"/>
    <lineage>
        <taxon>Bacteria</taxon>
        <taxon>Bacillati</taxon>
        <taxon>Cyanobacteriota</taxon>
        <taxon>Cyanophyceae</taxon>
        <taxon>Oscillatoriophycideae</taxon>
        <taxon>Oscillatoriales</taxon>
        <taxon>Microcoleaceae</taxon>
        <taxon>Lyngbya</taxon>
    </lineage>
</organism>
<reference evidence="1 2" key="1">
    <citation type="journal article" date="2013" name="Front. Microbiol.">
        <title>Comparative genomic analyses of the cyanobacterium, Lyngbya aestuarii BL J, a powerful hydrogen producer.</title>
        <authorList>
            <person name="Kothari A."/>
            <person name="Vaughn M."/>
            <person name="Garcia-Pichel F."/>
        </authorList>
    </citation>
    <scope>NUCLEOTIDE SEQUENCE [LARGE SCALE GENOMIC DNA]</scope>
    <source>
        <strain evidence="1 2">BL J</strain>
    </source>
</reference>
<comment type="caution">
    <text evidence="1">The sequence shown here is derived from an EMBL/GenBank/DDBJ whole genome shotgun (WGS) entry which is preliminary data.</text>
</comment>